<dbReference type="InterPro" id="IPR020904">
    <property type="entry name" value="Sc_DH/Rdtase_CS"/>
</dbReference>
<reference evidence="2 3" key="1">
    <citation type="submission" date="2019-01" db="EMBL/GenBank/DDBJ databases">
        <authorList>
            <person name="Chen W.-M."/>
        </authorList>
    </citation>
    <scope>NUCLEOTIDE SEQUENCE [LARGE SCALE GENOMIC DNA]</scope>
    <source>
        <strain evidence="2 3">CCP-7</strain>
    </source>
</reference>
<dbReference type="Proteomes" id="UP000282971">
    <property type="component" value="Unassembled WGS sequence"/>
</dbReference>
<dbReference type="Gene3D" id="3.40.50.720">
    <property type="entry name" value="NAD(P)-binding Rossmann-like Domain"/>
    <property type="match status" value="1"/>
</dbReference>
<dbReference type="OrthoDB" id="286404at2"/>
<dbReference type="InterPro" id="IPR036291">
    <property type="entry name" value="NAD(P)-bd_dom_sf"/>
</dbReference>
<sequence length="246" mass="25161">MQHEGAKVLITGGTSGIGAAIAAAYVADGATVTITGTRGGPADYDADLSAYRYLQLASMEDPAAIDAVADAVGDVDVLINNAGMSMMAVGLDEWEPDIFARAVNMHLVGGYRLSHALKDRLGASKRRGGGVITGIGSMSSLFGIEAVPGYGAGKTGLLGLTRAMAVAWGRHNIRANVLALGMIETRMTKPALDYPGFAEPFIARTPLGRIGQAEDCAGPALFLSSAAASFITGQTIAVDGGFSIQG</sequence>
<comment type="caution">
    <text evidence="2">The sequence shown here is derived from an EMBL/GenBank/DDBJ whole genome shotgun (WGS) entry which is preliminary data.</text>
</comment>
<name>A0A437M7P3_9SPHN</name>
<evidence type="ECO:0000313" key="3">
    <source>
        <dbReference type="Proteomes" id="UP000282971"/>
    </source>
</evidence>
<keyword evidence="3" id="KW-1185">Reference proteome</keyword>
<comment type="similarity">
    <text evidence="1">Belongs to the short-chain dehydrogenases/reductases (SDR) family.</text>
</comment>
<dbReference type="Pfam" id="PF13561">
    <property type="entry name" value="adh_short_C2"/>
    <property type="match status" value="1"/>
</dbReference>
<accession>A0A437M7P3</accession>
<dbReference type="EMBL" id="SACN01000001">
    <property type="protein sequence ID" value="RVT93576.1"/>
    <property type="molecule type" value="Genomic_DNA"/>
</dbReference>
<protein>
    <submittedName>
        <fullName evidence="2">SDR family oxidoreductase</fullName>
    </submittedName>
</protein>
<dbReference type="PRINTS" id="PR00081">
    <property type="entry name" value="GDHRDH"/>
</dbReference>
<dbReference type="PROSITE" id="PS00061">
    <property type="entry name" value="ADH_SHORT"/>
    <property type="match status" value="1"/>
</dbReference>
<evidence type="ECO:0000256" key="1">
    <source>
        <dbReference type="ARBA" id="ARBA00006484"/>
    </source>
</evidence>
<dbReference type="GO" id="GO:0016616">
    <property type="term" value="F:oxidoreductase activity, acting on the CH-OH group of donors, NAD or NADP as acceptor"/>
    <property type="evidence" value="ECO:0007669"/>
    <property type="project" value="TreeGrafter"/>
</dbReference>
<dbReference type="PANTHER" id="PTHR42760">
    <property type="entry name" value="SHORT-CHAIN DEHYDROGENASES/REDUCTASES FAMILY MEMBER"/>
    <property type="match status" value="1"/>
</dbReference>
<dbReference type="InterPro" id="IPR002347">
    <property type="entry name" value="SDR_fam"/>
</dbReference>
<proteinExistence type="inferred from homology"/>
<dbReference type="RefSeq" id="WP_127742332.1">
    <property type="nucleotide sequence ID" value="NZ_SACN01000001.1"/>
</dbReference>
<dbReference type="SUPFAM" id="SSF51735">
    <property type="entry name" value="NAD(P)-binding Rossmann-fold domains"/>
    <property type="match status" value="1"/>
</dbReference>
<dbReference type="AlphaFoldDB" id="A0A437M7P3"/>
<gene>
    <name evidence="2" type="ORF">EOD43_06825</name>
</gene>
<organism evidence="2 3">
    <name type="scientific">Sphingomonas crocodyli</name>
    <dbReference type="NCBI Taxonomy" id="1979270"/>
    <lineage>
        <taxon>Bacteria</taxon>
        <taxon>Pseudomonadati</taxon>
        <taxon>Pseudomonadota</taxon>
        <taxon>Alphaproteobacteria</taxon>
        <taxon>Sphingomonadales</taxon>
        <taxon>Sphingomonadaceae</taxon>
        <taxon>Sphingomonas</taxon>
    </lineage>
</organism>
<evidence type="ECO:0000313" key="2">
    <source>
        <dbReference type="EMBL" id="RVT93576.1"/>
    </source>
</evidence>
<dbReference type="PRINTS" id="PR00080">
    <property type="entry name" value="SDRFAMILY"/>
</dbReference>